<dbReference type="Gene3D" id="1.10.287.130">
    <property type="match status" value="1"/>
</dbReference>
<dbReference type="CDD" id="cd00082">
    <property type="entry name" value="HisKA"/>
    <property type="match status" value="1"/>
</dbReference>
<dbReference type="InterPro" id="IPR005467">
    <property type="entry name" value="His_kinase_dom"/>
</dbReference>
<feature type="domain" description="HAMP" evidence="14">
    <location>
        <begin position="311"/>
        <end position="364"/>
    </location>
</feature>
<dbReference type="SUPFAM" id="SSF55874">
    <property type="entry name" value="ATPase domain of HSP90 chaperone/DNA topoisomerase II/histidine kinase"/>
    <property type="match status" value="1"/>
</dbReference>
<dbReference type="Pfam" id="PF00672">
    <property type="entry name" value="HAMP"/>
    <property type="match status" value="1"/>
</dbReference>
<dbReference type="SMART" id="SM00387">
    <property type="entry name" value="HATPase_c"/>
    <property type="match status" value="1"/>
</dbReference>
<keyword evidence="4" id="KW-0597">Phosphoprotein</keyword>
<feature type="transmembrane region" description="Helical" evidence="12">
    <location>
        <begin position="53"/>
        <end position="72"/>
    </location>
</feature>
<comment type="subcellular location">
    <subcellularLocation>
        <location evidence="2">Cell membrane</location>
    </subcellularLocation>
</comment>
<evidence type="ECO:0000256" key="12">
    <source>
        <dbReference type="SAM" id="Phobius"/>
    </source>
</evidence>
<reference evidence="15 16" key="1">
    <citation type="journal article" date="2021" name="Environ. Microbiol.">
        <title>Genetic insights into the dark matter of the mammalian gut microbiota through targeted genome reconstruction.</title>
        <authorList>
            <person name="Lugli G.A."/>
            <person name="Alessandri G."/>
            <person name="Milani C."/>
            <person name="Viappiani A."/>
            <person name="Fontana F."/>
            <person name="Tarracchini C."/>
            <person name="Mancabelli L."/>
            <person name="Argentini C."/>
            <person name="Ruiz L."/>
            <person name="Margolles A."/>
            <person name="van Sinderen D."/>
            <person name="Turroni F."/>
            <person name="Ventura M."/>
        </authorList>
    </citation>
    <scope>NUCLEOTIDE SEQUENCE [LARGE SCALE GENOMIC DNA]</scope>
    <source>
        <strain evidence="15 16">MA2</strain>
    </source>
</reference>
<dbReference type="Gene3D" id="6.10.340.10">
    <property type="match status" value="1"/>
</dbReference>
<dbReference type="InterPro" id="IPR036097">
    <property type="entry name" value="HisK_dim/P_sf"/>
</dbReference>
<dbReference type="PROSITE" id="PS50885">
    <property type="entry name" value="HAMP"/>
    <property type="match status" value="1"/>
</dbReference>
<dbReference type="Pfam" id="PF00512">
    <property type="entry name" value="HisKA"/>
    <property type="match status" value="1"/>
</dbReference>
<protein>
    <recommendedName>
        <fullName evidence="3">histidine kinase</fullName>
        <ecNumber evidence="3">2.7.13.3</ecNumber>
    </recommendedName>
</protein>
<dbReference type="InterPro" id="IPR036890">
    <property type="entry name" value="HATPase_C_sf"/>
</dbReference>
<dbReference type="Proteomes" id="UP000773064">
    <property type="component" value="Unassembled WGS sequence"/>
</dbReference>
<feature type="region of interest" description="Disordered" evidence="11">
    <location>
        <begin position="171"/>
        <end position="245"/>
    </location>
</feature>
<evidence type="ECO:0000313" key="16">
    <source>
        <dbReference type="Proteomes" id="UP000773064"/>
    </source>
</evidence>
<organism evidence="15 16">
    <name type="scientific">Bifidobacterium santillanense</name>
    <dbReference type="NCBI Taxonomy" id="2809028"/>
    <lineage>
        <taxon>Bacteria</taxon>
        <taxon>Bacillati</taxon>
        <taxon>Actinomycetota</taxon>
        <taxon>Actinomycetes</taxon>
        <taxon>Bifidobacteriales</taxon>
        <taxon>Bifidobacteriaceae</taxon>
        <taxon>Bifidobacterium</taxon>
    </lineage>
</organism>
<feature type="domain" description="Histidine kinase" evidence="13">
    <location>
        <begin position="379"/>
        <end position="652"/>
    </location>
</feature>
<evidence type="ECO:0000256" key="8">
    <source>
        <dbReference type="ARBA" id="ARBA00022989"/>
    </source>
</evidence>
<feature type="region of interest" description="Disordered" evidence="11">
    <location>
        <begin position="659"/>
        <end position="702"/>
    </location>
</feature>
<sequence length="702" mass="74176">MPAEPRPTESQAGGVPGATANRPKAAPPRDGAWRRFSRFFLDRVDRVSLSAKLVACTLVILIVGTIGISATIRQLVSSYLLDKTDSQIISQRELVFQNMNQLGENNGLNSYFVEVRTAKNGKLTGQSETHLYPVLQGNIVSMPQLPSNSQVTKDMLGKPFTTDAVVTTLDAMNPGTQSPADPNSGSSGTDGGGSSDGTSGDGSSNGDGSTGATADDGSASDGAADSSAAPAVPTAATSTPTRKTLQTAKAPWRVVAFQWQNTKTGEVMGVVFIGLSLSDQIDIINTLTRYCITVGIAIVLLGGSLSALIIQRTLDPLKRIEKTAAKIAAGDLSQRVPSAPENTEVGSLSASLNMMLARIERSFHEQEQTTAKMKRFVSDASHELRTPLAAIHGYAELYTMQRGMPGALERADESIAHIEKSSQRMTVLVEDLLSLARLDEGRGIDMTQTVSLTSLVTDAVDDLHALDPNREVTRGTVTFEPSSDMAHPSILGIEGDRMTPVTITGDASRLRQVVTNIVGNIHRYTPDDSPARVGLGVVAASIAPEQLSRMPSNDDSMKRFLEAAEVGHTMHTGTNYAVLRFEDHGPGVPAESRAQIFERFYTADPSRAREKGGTGLGLAIAQSVVKAHRGFICATETPGGGLTFTIMLPLGPVEPAAATGAAAGTGTGAVAPVAKDGTAKSKSKQGRDKTKDRSRRGGWFSH</sequence>
<dbReference type="CDD" id="cd00075">
    <property type="entry name" value="HATPase"/>
    <property type="match status" value="1"/>
</dbReference>
<evidence type="ECO:0000259" key="14">
    <source>
        <dbReference type="PROSITE" id="PS50885"/>
    </source>
</evidence>
<evidence type="ECO:0000256" key="10">
    <source>
        <dbReference type="ARBA" id="ARBA00023136"/>
    </source>
</evidence>
<dbReference type="SMART" id="SM00388">
    <property type="entry name" value="HisKA"/>
    <property type="match status" value="1"/>
</dbReference>
<dbReference type="Pfam" id="PF02518">
    <property type="entry name" value="HATPase_c"/>
    <property type="match status" value="1"/>
</dbReference>
<evidence type="ECO:0000313" key="15">
    <source>
        <dbReference type="EMBL" id="MBT1172277.1"/>
    </source>
</evidence>
<dbReference type="EC" id="2.7.13.3" evidence="3"/>
<gene>
    <name evidence="15" type="ORF">JS528_02650</name>
</gene>
<dbReference type="SUPFAM" id="SSF158472">
    <property type="entry name" value="HAMP domain-like"/>
    <property type="match status" value="1"/>
</dbReference>
<feature type="compositionally biased region" description="Low complexity" evidence="11">
    <location>
        <begin position="210"/>
        <end position="241"/>
    </location>
</feature>
<feature type="compositionally biased region" description="Gly residues" evidence="11">
    <location>
        <begin position="188"/>
        <end position="209"/>
    </location>
</feature>
<keyword evidence="8 12" id="KW-1133">Transmembrane helix</keyword>
<feature type="compositionally biased region" description="Low complexity" evidence="11">
    <location>
        <begin position="659"/>
        <end position="674"/>
    </location>
</feature>
<name>A0ABS5UN46_9BIFI</name>
<dbReference type="SUPFAM" id="SSF47384">
    <property type="entry name" value="Homodimeric domain of signal transducing histidine kinase"/>
    <property type="match status" value="1"/>
</dbReference>
<evidence type="ECO:0000256" key="11">
    <source>
        <dbReference type="SAM" id="MobiDB-lite"/>
    </source>
</evidence>
<dbReference type="InterPro" id="IPR003660">
    <property type="entry name" value="HAMP_dom"/>
</dbReference>
<dbReference type="InterPro" id="IPR003661">
    <property type="entry name" value="HisK_dim/P_dom"/>
</dbReference>
<dbReference type="EMBL" id="JAFEJS010000002">
    <property type="protein sequence ID" value="MBT1172277.1"/>
    <property type="molecule type" value="Genomic_DNA"/>
</dbReference>
<evidence type="ECO:0000256" key="3">
    <source>
        <dbReference type="ARBA" id="ARBA00012438"/>
    </source>
</evidence>
<keyword evidence="10 12" id="KW-0472">Membrane</keyword>
<dbReference type="SMART" id="SM00304">
    <property type="entry name" value="HAMP"/>
    <property type="match status" value="1"/>
</dbReference>
<dbReference type="GO" id="GO:0016301">
    <property type="term" value="F:kinase activity"/>
    <property type="evidence" value="ECO:0007669"/>
    <property type="project" value="UniProtKB-KW"/>
</dbReference>
<comment type="catalytic activity">
    <reaction evidence="1">
        <text>ATP + protein L-histidine = ADP + protein N-phospho-L-histidine.</text>
        <dbReference type="EC" id="2.7.13.3"/>
    </reaction>
</comment>
<dbReference type="PRINTS" id="PR00344">
    <property type="entry name" value="BCTRLSENSOR"/>
</dbReference>
<keyword evidence="5" id="KW-0808">Transferase</keyword>
<keyword evidence="16" id="KW-1185">Reference proteome</keyword>
<dbReference type="InterPro" id="IPR003594">
    <property type="entry name" value="HATPase_dom"/>
</dbReference>
<dbReference type="PANTHER" id="PTHR45436:SF5">
    <property type="entry name" value="SENSOR HISTIDINE KINASE TRCS"/>
    <property type="match status" value="1"/>
</dbReference>
<proteinExistence type="predicted"/>
<dbReference type="PANTHER" id="PTHR45436">
    <property type="entry name" value="SENSOR HISTIDINE KINASE YKOH"/>
    <property type="match status" value="1"/>
</dbReference>
<dbReference type="CDD" id="cd06225">
    <property type="entry name" value="HAMP"/>
    <property type="match status" value="1"/>
</dbReference>
<dbReference type="PROSITE" id="PS50109">
    <property type="entry name" value="HIS_KIN"/>
    <property type="match status" value="1"/>
</dbReference>
<evidence type="ECO:0000256" key="2">
    <source>
        <dbReference type="ARBA" id="ARBA00004236"/>
    </source>
</evidence>
<evidence type="ECO:0000256" key="4">
    <source>
        <dbReference type="ARBA" id="ARBA00022553"/>
    </source>
</evidence>
<evidence type="ECO:0000256" key="6">
    <source>
        <dbReference type="ARBA" id="ARBA00022692"/>
    </source>
</evidence>
<dbReference type="InterPro" id="IPR050428">
    <property type="entry name" value="TCS_sensor_his_kinase"/>
</dbReference>
<accession>A0ABS5UN46</accession>
<evidence type="ECO:0000256" key="9">
    <source>
        <dbReference type="ARBA" id="ARBA00023012"/>
    </source>
</evidence>
<evidence type="ECO:0000256" key="5">
    <source>
        <dbReference type="ARBA" id="ARBA00022679"/>
    </source>
</evidence>
<feature type="region of interest" description="Disordered" evidence="11">
    <location>
        <begin position="1"/>
        <end position="29"/>
    </location>
</feature>
<keyword evidence="7 15" id="KW-0418">Kinase</keyword>
<dbReference type="InterPro" id="IPR004358">
    <property type="entry name" value="Sig_transdc_His_kin-like_C"/>
</dbReference>
<keyword evidence="9" id="KW-0902">Two-component regulatory system</keyword>
<evidence type="ECO:0000256" key="1">
    <source>
        <dbReference type="ARBA" id="ARBA00000085"/>
    </source>
</evidence>
<evidence type="ECO:0000259" key="13">
    <source>
        <dbReference type="PROSITE" id="PS50109"/>
    </source>
</evidence>
<evidence type="ECO:0000256" key="7">
    <source>
        <dbReference type="ARBA" id="ARBA00022777"/>
    </source>
</evidence>
<dbReference type="Gene3D" id="3.30.565.10">
    <property type="entry name" value="Histidine kinase-like ATPase, C-terminal domain"/>
    <property type="match status" value="1"/>
</dbReference>
<keyword evidence="6 12" id="KW-0812">Transmembrane</keyword>
<comment type="caution">
    <text evidence="15">The sequence shown here is derived from an EMBL/GenBank/DDBJ whole genome shotgun (WGS) entry which is preliminary data.</text>
</comment>